<evidence type="ECO:0000256" key="7">
    <source>
        <dbReference type="ARBA" id="ARBA00023136"/>
    </source>
</evidence>
<dbReference type="PANTHER" id="PTHR21716">
    <property type="entry name" value="TRANSMEMBRANE PROTEIN"/>
    <property type="match status" value="1"/>
</dbReference>
<keyword evidence="10" id="KW-1185">Reference proteome</keyword>
<feature type="transmembrane region" description="Helical" evidence="8">
    <location>
        <begin position="323"/>
        <end position="340"/>
    </location>
</feature>
<evidence type="ECO:0000256" key="8">
    <source>
        <dbReference type="SAM" id="Phobius"/>
    </source>
</evidence>
<proteinExistence type="inferred from homology"/>
<feature type="transmembrane region" description="Helical" evidence="8">
    <location>
        <begin position="263"/>
        <end position="284"/>
    </location>
</feature>
<dbReference type="GO" id="GO:0005886">
    <property type="term" value="C:plasma membrane"/>
    <property type="evidence" value="ECO:0007669"/>
    <property type="project" value="UniProtKB-SubCell"/>
</dbReference>
<name>A0A2P7VJT8_9BACL</name>
<evidence type="ECO:0000256" key="2">
    <source>
        <dbReference type="ARBA" id="ARBA00009773"/>
    </source>
</evidence>
<protein>
    <submittedName>
        <fullName evidence="9">AI-2E family transporter</fullName>
    </submittedName>
</protein>
<dbReference type="RefSeq" id="WP_106837237.1">
    <property type="nucleotide sequence ID" value="NZ_JARMEZ010000035.1"/>
</dbReference>
<comment type="subcellular location">
    <subcellularLocation>
        <location evidence="1">Cell membrane</location>
        <topology evidence="1">Multi-pass membrane protein</topology>
    </subcellularLocation>
</comment>
<keyword evidence="4" id="KW-1003">Cell membrane</keyword>
<keyword evidence="5 8" id="KW-0812">Transmembrane</keyword>
<evidence type="ECO:0000313" key="10">
    <source>
        <dbReference type="Proteomes" id="UP000240419"/>
    </source>
</evidence>
<dbReference type="EMBL" id="PXZM01000003">
    <property type="protein sequence ID" value="PSJ99487.1"/>
    <property type="molecule type" value="Genomic_DNA"/>
</dbReference>
<keyword evidence="3" id="KW-0813">Transport</keyword>
<evidence type="ECO:0000313" key="9">
    <source>
        <dbReference type="EMBL" id="PSJ99487.1"/>
    </source>
</evidence>
<sequence>MMDRINWPDMKKYIMIATYTVLLFVLFWNFTAVKLFVFEIFDLLDPVIYGIAIAYILNILLRFYEERVFAPINRRNNRIWLRVRRPFSILLTLATVLVLLTFLMWFIVPQLISSISVLAFSLPNNMESLKAFVDSIAAKFHLSGDLWNTLVEKWNEILTKFGQFFLTSIPVILEFTKMFTISFIDIIMGLMLSVYLLLSKEKLTMIAKKLLYAYSSKERADRAVEIGEITNKAFSGFIAGQLTEALILGSLCFVGMWMFHMPYALLVSVIIGVTSIIPIFGAYIGTIPSAFIILMVDPVKAIWFVVFILVLQQIEGNFIYPKVVGNSIGLAGLWVMLALLVGGSLFGIMGMLLGIPAFAVVFTLVRSATNKRLQEKNIVIKE</sequence>
<dbReference type="Proteomes" id="UP000240419">
    <property type="component" value="Unassembled WGS sequence"/>
</dbReference>
<reference evidence="9 10" key="1">
    <citation type="submission" date="2018-03" db="EMBL/GenBank/DDBJ databases">
        <title>Brevisbacillus phylogenomics.</title>
        <authorList>
            <person name="Dunlap C."/>
        </authorList>
    </citation>
    <scope>NUCLEOTIDE SEQUENCE [LARGE SCALE GENOMIC DNA]</scope>
    <source>
        <strain evidence="9 10">NRRL NRS-1210</strain>
    </source>
</reference>
<gene>
    <name evidence="9" type="ORF">C7R93_02025</name>
</gene>
<comment type="similarity">
    <text evidence="2">Belongs to the autoinducer-2 exporter (AI-2E) (TC 2.A.86) family.</text>
</comment>
<evidence type="ECO:0000256" key="4">
    <source>
        <dbReference type="ARBA" id="ARBA00022475"/>
    </source>
</evidence>
<keyword evidence="7 8" id="KW-0472">Membrane</keyword>
<dbReference type="AlphaFoldDB" id="A0A2P7VJT8"/>
<accession>A0A2P7VJT8</accession>
<evidence type="ECO:0000256" key="5">
    <source>
        <dbReference type="ARBA" id="ARBA00022692"/>
    </source>
</evidence>
<comment type="caution">
    <text evidence="9">The sequence shown here is derived from an EMBL/GenBank/DDBJ whole genome shotgun (WGS) entry which is preliminary data.</text>
</comment>
<feature type="transmembrane region" description="Helical" evidence="8">
    <location>
        <begin position="86"/>
        <end position="108"/>
    </location>
</feature>
<dbReference type="InterPro" id="IPR002549">
    <property type="entry name" value="AI-2E-like"/>
</dbReference>
<organism evidence="9 10">
    <name type="scientific">Brevibacillus fortis</name>
    <dbReference type="NCBI Taxonomy" id="2126352"/>
    <lineage>
        <taxon>Bacteria</taxon>
        <taxon>Bacillati</taxon>
        <taxon>Bacillota</taxon>
        <taxon>Bacilli</taxon>
        <taxon>Bacillales</taxon>
        <taxon>Paenibacillaceae</taxon>
        <taxon>Brevibacillus</taxon>
    </lineage>
</organism>
<evidence type="ECO:0000256" key="1">
    <source>
        <dbReference type="ARBA" id="ARBA00004651"/>
    </source>
</evidence>
<evidence type="ECO:0000256" key="6">
    <source>
        <dbReference type="ARBA" id="ARBA00022989"/>
    </source>
</evidence>
<feature type="transmembrane region" description="Helical" evidence="8">
    <location>
        <begin position="47"/>
        <end position="65"/>
    </location>
</feature>
<keyword evidence="6 8" id="KW-1133">Transmembrane helix</keyword>
<feature type="transmembrane region" description="Helical" evidence="8">
    <location>
        <begin position="21"/>
        <end position="41"/>
    </location>
</feature>
<feature type="transmembrane region" description="Helical" evidence="8">
    <location>
        <begin position="346"/>
        <end position="365"/>
    </location>
</feature>
<dbReference type="PANTHER" id="PTHR21716:SF53">
    <property type="entry name" value="PERMEASE PERM-RELATED"/>
    <property type="match status" value="1"/>
</dbReference>
<feature type="transmembrane region" description="Helical" evidence="8">
    <location>
        <begin position="178"/>
        <end position="198"/>
    </location>
</feature>
<evidence type="ECO:0000256" key="3">
    <source>
        <dbReference type="ARBA" id="ARBA00022448"/>
    </source>
</evidence>
<dbReference type="Pfam" id="PF01594">
    <property type="entry name" value="AI-2E_transport"/>
    <property type="match status" value="1"/>
</dbReference>
<feature type="transmembrane region" description="Helical" evidence="8">
    <location>
        <begin position="290"/>
        <end position="311"/>
    </location>
</feature>
<dbReference type="OrthoDB" id="9793390at2"/>
<dbReference type="GO" id="GO:0055085">
    <property type="term" value="P:transmembrane transport"/>
    <property type="evidence" value="ECO:0007669"/>
    <property type="project" value="TreeGrafter"/>
</dbReference>